<keyword evidence="13" id="KW-1071">Ligand-gated ion channel</keyword>
<dbReference type="GO" id="GO:0015276">
    <property type="term" value="F:ligand-gated monoatomic ion channel activity"/>
    <property type="evidence" value="ECO:0007669"/>
    <property type="project" value="InterPro"/>
</dbReference>
<keyword evidence="12" id="KW-0628">Postsynaptic cell membrane</keyword>
<evidence type="ECO:0000259" key="19">
    <source>
        <dbReference type="SMART" id="SM00079"/>
    </source>
</evidence>
<evidence type="ECO:0000256" key="12">
    <source>
        <dbReference type="ARBA" id="ARBA00023257"/>
    </source>
</evidence>
<dbReference type="Gene3D" id="1.10.287.70">
    <property type="match status" value="2"/>
</dbReference>
<comment type="similarity">
    <text evidence="1">Belongs to the glutamate-gated ion channel (TC 1.A.10.1) family.</text>
</comment>
<evidence type="ECO:0000256" key="4">
    <source>
        <dbReference type="ARBA" id="ARBA00022692"/>
    </source>
</evidence>
<evidence type="ECO:0000256" key="3">
    <source>
        <dbReference type="ARBA" id="ARBA00022475"/>
    </source>
</evidence>
<evidence type="ECO:0000256" key="15">
    <source>
        <dbReference type="ARBA" id="ARBA00034104"/>
    </source>
</evidence>
<keyword evidence="5 18" id="KW-0732">Signal</keyword>
<dbReference type="FunFam" id="3.40.190.10:FF:000060">
    <property type="entry name" value="Glutamate receptor ionotropic, kainate 1"/>
    <property type="match status" value="1"/>
</dbReference>
<comment type="caution">
    <text evidence="20">The sequence shown here is derived from an EMBL/GenBank/DDBJ whole genome shotgun (WGS) entry which is preliminary data.</text>
</comment>
<keyword evidence="4 17" id="KW-0812">Transmembrane</keyword>
<evidence type="ECO:0000256" key="18">
    <source>
        <dbReference type="SAM" id="SignalP"/>
    </source>
</evidence>
<evidence type="ECO:0000256" key="7">
    <source>
        <dbReference type="ARBA" id="ARBA00023018"/>
    </source>
</evidence>
<dbReference type="Proteomes" id="UP000283509">
    <property type="component" value="Unassembled WGS sequence"/>
</dbReference>
<evidence type="ECO:0000256" key="17">
    <source>
        <dbReference type="SAM" id="Phobius"/>
    </source>
</evidence>
<feature type="compositionally biased region" description="Low complexity" evidence="16">
    <location>
        <begin position="374"/>
        <end position="386"/>
    </location>
</feature>
<evidence type="ECO:0000256" key="16">
    <source>
        <dbReference type="SAM" id="MobiDB-lite"/>
    </source>
</evidence>
<keyword evidence="8" id="KW-0406">Ion transport</keyword>
<evidence type="ECO:0000313" key="21">
    <source>
        <dbReference type="Proteomes" id="UP000283509"/>
    </source>
</evidence>
<evidence type="ECO:0000256" key="6">
    <source>
        <dbReference type="ARBA" id="ARBA00022989"/>
    </source>
</evidence>
<gene>
    <name evidence="20" type="ORF">C7M84_018847</name>
</gene>
<keyword evidence="7" id="KW-0770">Synapse</keyword>
<dbReference type="GO" id="GO:0045211">
    <property type="term" value="C:postsynaptic membrane"/>
    <property type="evidence" value="ECO:0007669"/>
    <property type="project" value="UniProtKB-SubCell"/>
</dbReference>
<reference evidence="20 21" key="2">
    <citation type="submission" date="2019-01" db="EMBL/GenBank/DDBJ databases">
        <title>The decoding of complex shrimp genome reveals the adaptation for benthos swimmer, frequently molting mechanism and breeding impact on genome.</title>
        <authorList>
            <person name="Sun Y."/>
            <person name="Gao Y."/>
            <person name="Yu Y."/>
        </authorList>
    </citation>
    <scope>NUCLEOTIDE SEQUENCE [LARGE SCALE GENOMIC DNA]</scope>
    <source>
        <tissue evidence="20">Muscle</tissue>
    </source>
</reference>
<keyword evidence="11" id="KW-0325">Glycoprotein</keyword>
<evidence type="ECO:0000256" key="8">
    <source>
        <dbReference type="ARBA" id="ARBA00023065"/>
    </source>
</evidence>
<comment type="subcellular location">
    <subcellularLocation>
        <location evidence="15">Postsynaptic cell membrane</location>
        <topology evidence="15">Multi-pass membrane protein</topology>
    </subcellularLocation>
</comment>
<dbReference type="AlphaFoldDB" id="A0A3R7PY89"/>
<feature type="region of interest" description="Disordered" evidence="16">
    <location>
        <begin position="367"/>
        <end position="386"/>
    </location>
</feature>
<dbReference type="SMART" id="SM00079">
    <property type="entry name" value="PBPe"/>
    <property type="match status" value="1"/>
</dbReference>
<dbReference type="SUPFAM" id="SSF53850">
    <property type="entry name" value="Periplasmic binding protein-like II"/>
    <property type="match status" value="1"/>
</dbReference>
<dbReference type="Gene3D" id="3.40.190.10">
    <property type="entry name" value="Periplasmic binding protein-like II"/>
    <property type="match status" value="1"/>
</dbReference>
<evidence type="ECO:0000256" key="10">
    <source>
        <dbReference type="ARBA" id="ARBA00023170"/>
    </source>
</evidence>
<dbReference type="InterPro" id="IPR001320">
    <property type="entry name" value="Iontro_rcpt_C"/>
</dbReference>
<proteinExistence type="inferred from homology"/>
<evidence type="ECO:0000256" key="2">
    <source>
        <dbReference type="ARBA" id="ARBA00022448"/>
    </source>
</evidence>
<dbReference type="Pfam" id="PF00060">
    <property type="entry name" value="Lig_chan"/>
    <property type="match status" value="1"/>
</dbReference>
<evidence type="ECO:0000256" key="13">
    <source>
        <dbReference type="ARBA" id="ARBA00023286"/>
    </source>
</evidence>
<dbReference type="FunFam" id="1.10.287.70:FF:000010">
    <property type="entry name" value="Putative glutamate receptor ionotropic kainate 1"/>
    <property type="match status" value="1"/>
</dbReference>
<sequence>MATAYLGVSVLLFILARMSPEEWTNPYPCVEDPDELENCFNLVNSLWFIIATFLCQGADIAPRIAPNEWDNPHPCIQDPEELENAISLSNAFWFTIGSLMQQGSDIAPKAVSTRIVAGIWWFFTLIMISSYTANLAAFLTVERMDSPIEGAEDLAKQTKIKYGCKEGGSTYAFFRDSTIPTYQRMWAAMSSARPSVFTDTNEAGVERVSKSNGQYAFLMESSSIEFQVERRCDLMQVGGLLDSKSYGIALPPESPYTDPISSAVLRLKENGKLHQLKTRWWKERSGGRCMTEEKKDAASAAELGLENVGGVFVVMVGGIMLACLTACCEFAWKARKLATDDGMSFTEELKKELLFIVKCNENSKPVRKKLSPADTDTSTVYSSSSTYDYSNGHNKHGY</sequence>
<keyword evidence="9 17" id="KW-0472">Membrane</keyword>
<feature type="chain" id="PRO_5018706042" evidence="18">
    <location>
        <begin position="21"/>
        <end position="398"/>
    </location>
</feature>
<feature type="signal peptide" evidence="18">
    <location>
        <begin position="1"/>
        <end position="20"/>
    </location>
</feature>
<keyword evidence="10 20" id="KW-0675">Receptor</keyword>
<keyword evidence="21" id="KW-1185">Reference proteome</keyword>
<name>A0A3R7PY89_PENVA</name>
<evidence type="ECO:0000313" key="20">
    <source>
        <dbReference type="EMBL" id="ROT63290.1"/>
    </source>
</evidence>
<dbReference type="STRING" id="6689.A0A3R7PY89"/>
<evidence type="ECO:0000256" key="14">
    <source>
        <dbReference type="ARBA" id="ARBA00023303"/>
    </source>
</evidence>
<keyword evidence="14" id="KW-0407">Ion channel</keyword>
<feature type="domain" description="Ionotropic glutamate receptor C-terminal" evidence="19">
    <location>
        <begin position="62"/>
        <end position="283"/>
    </location>
</feature>
<dbReference type="EMBL" id="QCYY01003456">
    <property type="protein sequence ID" value="ROT63290.1"/>
    <property type="molecule type" value="Genomic_DNA"/>
</dbReference>
<evidence type="ECO:0000256" key="5">
    <source>
        <dbReference type="ARBA" id="ARBA00022729"/>
    </source>
</evidence>
<organism evidence="20 21">
    <name type="scientific">Penaeus vannamei</name>
    <name type="common">Whiteleg shrimp</name>
    <name type="synonym">Litopenaeus vannamei</name>
    <dbReference type="NCBI Taxonomy" id="6689"/>
    <lineage>
        <taxon>Eukaryota</taxon>
        <taxon>Metazoa</taxon>
        <taxon>Ecdysozoa</taxon>
        <taxon>Arthropoda</taxon>
        <taxon>Crustacea</taxon>
        <taxon>Multicrustacea</taxon>
        <taxon>Malacostraca</taxon>
        <taxon>Eumalacostraca</taxon>
        <taxon>Eucarida</taxon>
        <taxon>Decapoda</taxon>
        <taxon>Dendrobranchiata</taxon>
        <taxon>Penaeoidea</taxon>
        <taxon>Penaeidae</taxon>
        <taxon>Penaeus</taxon>
    </lineage>
</organism>
<accession>A0A3R7PY89</accession>
<dbReference type="SUPFAM" id="SSF81324">
    <property type="entry name" value="Voltage-gated potassium channels"/>
    <property type="match status" value="1"/>
</dbReference>
<feature type="transmembrane region" description="Helical" evidence="17">
    <location>
        <begin position="308"/>
        <end position="332"/>
    </location>
</feature>
<reference evidence="20 21" key="1">
    <citation type="submission" date="2018-04" db="EMBL/GenBank/DDBJ databases">
        <authorList>
            <person name="Zhang X."/>
            <person name="Yuan J."/>
            <person name="Li F."/>
            <person name="Xiang J."/>
        </authorList>
    </citation>
    <scope>NUCLEOTIDE SEQUENCE [LARGE SCALE GENOMIC DNA]</scope>
    <source>
        <tissue evidence="20">Muscle</tissue>
    </source>
</reference>
<dbReference type="PANTHER" id="PTHR18966">
    <property type="entry name" value="IONOTROPIC GLUTAMATE RECEPTOR"/>
    <property type="match status" value="1"/>
</dbReference>
<keyword evidence="3" id="KW-1003">Cell membrane</keyword>
<dbReference type="InterPro" id="IPR015683">
    <property type="entry name" value="Ionotropic_Glu_rcpt"/>
</dbReference>
<evidence type="ECO:0000256" key="1">
    <source>
        <dbReference type="ARBA" id="ARBA00008685"/>
    </source>
</evidence>
<protein>
    <submittedName>
        <fullName evidence="20">Glutamate receptor, ionotropic kainate 2</fullName>
    </submittedName>
</protein>
<keyword evidence="6 17" id="KW-1133">Transmembrane helix</keyword>
<evidence type="ECO:0000256" key="11">
    <source>
        <dbReference type="ARBA" id="ARBA00023180"/>
    </source>
</evidence>
<keyword evidence="2" id="KW-0813">Transport</keyword>
<evidence type="ECO:0000256" key="9">
    <source>
        <dbReference type="ARBA" id="ARBA00023136"/>
    </source>
</evidence>
<dbReference type="OrthoDB" id="5984008at2759"/>